<dbReference type="InterPro" id="IPR000182">
    <property type="entry name" value="GNAT_dom"/>
</dbReference>
<dbReference type="EMBL" id="FOYR01000002">
    <property type="protein sequence ID" value="SFR56319.1"/>
    <property type="molecule type" value="Genomic_DNA"/>
</dbReference>
<name>A0A1I6HPE1_9MICO</name>
<dbReference type="Gene3D" id="3.40.630.30">
    <property type="match status" value="1"/>
</dbReference>
<dbReference type="GO" id="GO:1990189">
    <property type="term" value="F:protein N-terminal-serine acetyltransferase activity"/>
    <property type="evidence" value="ECO:0007669"/>
    <property type="project" value="TreeGrafter"/>
</dbReference>
<evidence type="ECO:0000313" key="2">
    <source>
        <dbReference type="EMBL" id="SFR56319.1"/>
    </source>
</evidence>
<sequence length="150" mass="15965">MRLDPIDPALAARIVARDERAGDDWHAEYPFEDERDPLRSLAARESADPVFTMYVIRDDEGVAVGGFGFFGPPDESGTVEFGYGLVPSARGRGLATAAVAEGLRIAAAHGAVRAIADTAETNAASLAVLARSGMTETRREKGLVHVAREL</sequence>
<keyword evidence="2" id="KW-0808">Transferase</keyword>
<evidence type="ECO:0000313" key="3">
    <source>
        <dbReference type="Proteomes" id="UP000198877"/>
    </source>
</evidence>
<gene>
    <name evidence="2" type="ORF">SAMN04488591_2001</name>
</gene>
<dbReference type="PANTHER" id="PTHR43441">
    <property type="entry name" value="RIBOSOMAL-PROTEIN-SERINE ACETYLTRANSFERASE"/>
    <property type="match status" value="1"/>
</dbReference>
<protein>
    <submittedName>
        <fullName evidence="2">Protein N-acetyltransferase, RimJ/RimL family</fullName>
    </submittedName>
</protein>
<dbReference type="PANTHER" id="PTHR43441:SF6">
    <property type="entry name" value="N-ACETYLTRANSFERASE DOMAIN-CONTAINING PROTEIN"/>
    <property type="match status" value="1"/>
</dbReference>
<dbReference type="Pfam" id="PF13302">
    <property type="entry name" value="Acetyltransf_3"/>
    <property type="match status" value="1"/>
</dbReference>
<proteinExistence type="predicted"/>
<reference evidence="3" key="1">
    <citation type="submission" date="2016-10" db="EMBL/GenBank/DDBJ databases">
        <authorList>
            <person name="Varghese N."/>
            <person name="Submissions S."/>
        </authorList>
    </citation>
    <scope>NUCLEOTIDE SEQUENCE [LARGE SCALE GENOMIC DNA]</scope>
    <source>
        <strain evidence="3">CL127</strain>
    </source>
</reference>
<dbReference type="GO" id="GO:0008999">
    <property type="term" value="F:protein-N-terminal-alanine acetyltransferase activity"/>
    <property type="evidence" value="ECO:0007669"/>
    <property type="project" value="TreeGrafter"/>
</dbReference>
<dbReference type="AlphaFoldDB" id="A0A1I6HPE1"/>
<dbReference type="RefSeq" id="WP_091738376.1">
    <property type="nucleotide sequence ID" value="NZ_FOYR01000002.1"/>
</dbReference>
<feature type="domain" description="N-acetyltransferase" evidence="1">
    <location>
        <begin position="1"/>
        <end position="150"/>
    </location>
</feature>
<accession>A0A1I6HPE1</accession>
<dbReference type="PROSITE" id="PS51186">
    <property type="entry name" value="GNAT"/>
    <property type="match status" value="1"/>
</dbReference>
<dbReference type="Proteomes" id="UP000198877">
    <property type="component" value="Unassembled WGS sequence"/>
</dbReference>
<dbReference type="SUPFAM" id="SSF55729">
    <property type="entry name" value="Acyl-CoA N-acyltransferases (Nat)"/>
    <property type="match status" value="1"/>
</dbReference>
<organism evidence="2 3">
    <name type="scientific">Microbacterium azadirachtae</name>
    <dbReference type="NCBI Taxonomy" id="582680"/>
    <lineage>
        <taxon>Bacteria</taxon>
        <taxon>Bacillati</taxon>
        <taxon>Actinomycetota</taxon>
        <taxon>Actinomycetes</taxon>
        <taxon>Micrococcales</taxon>
        <taxon>Microbacteriaceae</taxon>
        <taxon>Microbacterium</taxon>
    </lineage>
</organism>
<evidence type="ECO:0000259" key="1">
    <source>
        <dbReference type="PROSITE" id="PS51186"/>
    </source>
</evidence>
<dbReference type="CDD" id="cd04301">
    <property type="entry name" value="NAT_SF"/>
    <property type="match status" value="1"/>
</dbReference>
<dbReference type="GO" id="GO:0005737">
    <property type="term" value="C:cytoplasm"/>
    <property type="evidence" value="ECO:0007669"/>
    <property type="project" value="TreeGrafter"/>
</dbReference>
<dbReference type="InterPro" id="IPR016181">
    <property type="entry name" value="Acyl_CoA_acyltransferase"/>
</dbReference>
<dbReference type="InterPro" id="IPR051908">
    <property type="entry name" value="Ribosomal_N-acetyltransferase"/>
</dbReference>